<sequence>MASVAEVRAAIEAAIQQVTESQVAISAANEKLSEAQMSLATAWDGSGHQATQAAYASLQQATVDLENCYTATLAAVEQAQTYTATL</sequence>
<gene>
    <name evidence="1" type="ORF">J2S42_007048</name>
</gene>
<protein>
    <submittedName>
        <fullName evidence="1">Uncharacterized protein YukE</fullName>
    </submittedName>
</protein>
<dbReference type="RefSeq" id="WP_306831782.1">
    <property type="nucleotide sequence ID" value="NZ_JAUSUZ010000001.1"/>
</dbReference>
<reference evidence="1 2" key="1">
    <citation type="submission" date="2023-07" db="EMBL/GenBank/DDBJ databases">
        <title>Sequencing the genomes of 1000 actinobacteria strains.</title>
        <authorList>
            <person name="Klenk H.-P."/>
        </authorList>
    </citation>
    <scope>NUCLEOTIDE SEQUENCE [LARGE SCALE GENOMIC DNA]</scope>
    <source>
        <strain evidence="1 2">DSM 44709</strain>
    </source>
</reference>
<organism evidence="1 2">
    <name type="scientific">Catenuloplanes indicus</name>
    <dbReference type="NCBI Taxonomy" id="137267"/>
    <lineage>
        <taxon>Bacteria</taxon>
        <taxon>Bacillati</taxon>
        <taxon>Actinomycetota</taxon>
        <taxon>Actinomycetes</taxon>
        <taxon>Micromonosporales</taxon>
        <taxon>Micromonosporaceae</taxon>
        <taxon>Catenuloplanes</taxon>
    </lineage>
</organism>
<dbReference type="AlphaFoldDB" id="A0AAE3W813"/>
<keyword evidence="2" id="KW-1185">Reference proteome</keyword>
<dbReference type="Proteomes" id="UP001240236">
    <property type="component" value="Unassembled WGS sequence"/>
</dbReference>
<dbReference type="EMBL" id="JAUSUZ010000001">
    <property type="protein sequence ID" value="MDQ0370379.1"/>
    <property type="molecule type" value="Genomic_DNA"/>
</dbReference>
<dbReference type="Gene3D" id="1.10.287.1060">
    <property type="entry name" value="ESAT-6-like"/>
    <property type="match status" value="1"/>
</dbReference>
<dbReference type="SUPFAM" id="SSF140453">
    <property type="entry name" value="EsxAB dimer-like"/>
    <property type="match status" value="1"/>
</dbReference>
<comment type="caution">
    <text evidence="1">The sequence shown here is derived from an EMBL/GenBank/DDBJ whole genome shotgun (WGS) entry which is preliminary data.</text>
</comment>
<accession>A0AAE3W813</accession>
<name>A0AAE3W813_9ACTN</name>
<proteinExistence type="predicted"/>
<dbReference type="InterPro" id="IPR036689">
    <property type="entry name" value="ESAT-6-like_sf"/>
</dbReference>
<evidence type="ECO:0000313" key="2">
    <source>
        <dbReference type="Proteomes" id="UP001240236"/>
    </source>
</evidence>
<evidence type="ECO:0000313" key="1">
    <source>
        <dbReference type="EMBL" id="MDQ0370379.1"/>
    </source>
</evidence>